<keyword evidence="4" id="KW-0964">Secreted</keyword>
<evidence type="ECO:0000256" key="11">
    <source>
        <dbReference type="SAM" id="SignalP"/>
    </source>
</evidence>
<dbReference type="Pfam" id="PF00110">
    <property type="entry name" value="wnt"/>
    <property type="match status" value="1"/>
</dbReference>
<comment type="similarity">
    <text evidence="2 10">Belongs to the Wnt family.</text>
</comment>
<keyword evidence="13" id="KW-1185">Reference proteome</keyword>
<dbReference type="GO" id="GO:0005109">
    <property type="term" value="F:frizzled binding"/>
    <property type="evidence" value="ECO:0007669"/>
    <property type="project" value="TreeGrafter"/>
</dbReference>
<dbReference type="EMBL" id="CAJHNJ030000025">
    <property type="protein sequence ID" value="CAG9121446.1"/>
    <property type="molecule type" value="Genomic_DNA"/>
</dbReference>
<dbReference type="GO" id="GO:0060070">
    <property type="term" value="P:canonical Wnt signaling pathway"/>
    <property type="evidence" value="ECO:0007669"/>
    <property type="project" value="TreeGrafter"/>
</dbReference>
<organism evidence="12 13">
    <name type="scientific">Plutella xylostella</name>
    <name type="common">Diamondback moth</name>
    <name type="synonym">Plutella maculipennis</name>
    <dbReference type="NCBI Taxonomy" id="51655"/>
    <lineage>
        <taxon>Eukaryota</taxon>
        <taxon>Metazoa</taxon>
        <taxon>Ecdysozoa</taxon>
        <taxon>Arthropoda</taxon>
        <taxon>Hexapoda</taxon>
        <taxon>Insecta</taxon>
        <taxon>Pterygota</taxon>
        <taxon>Neoptera</taxon>
        <taxon>Endopterygota</taxon>
        <taxon>Lepidoptera</taxon>
        <taxon>Glossata</taxon>
        <taxon>Ditrysia</taxon>
        <taxon>Yponomeutoidea</taxon>
        <taxon>Plutellidae</taxon>
        <taxon>Plutella</taxon>
    </lineage>
</organism>
<keyword evidence="6 10" id="KW-0879">Wnt signaling pathway</keyword>
<dbReference type="GO" id="GO:0005125">
    <property type="term" value="F:cytokine activity"/>
    <property type="evidence" value="ECO:0007669"/>
    <property type="project" value="TreeGrafter"/>
</dbReference>
<evidence type="ECO:0000256" key="3">
    <source>
        <dbReference type="ARBA" id="ARBA00022473"/>
    </source>
</evidence>
<reference evidence="12" key="1">
    <citation type="submission" date="2020-11" db="EMBL/GenBank/DDBJ databases">
        <authorList>
            <person name="Whiteford S."/>
        </authorList>
    </citation>
    <scope>NUCLEOTIDE SEQUENCE</scope>
</reference>
<evidence type="ECO:0000313" key="12">
    <source>
        <dbReference type="EMBL" id="CAG9121446.1"/>
    </source>
</evidence>
<dbReference type="GO" id="GO:0005615">
    <property type="term" value="C:extracellular space"/>
    <property type="evidence" value="ECO:0007669"/>
    <property type="project" value="TreeGrafter"/>
</dbReference>
<protein>
    <recommendedName>
        <fullName evidence="10">Protein Wnt</fullName>
    </recommendedName>
</protein>
<comment type="function">
    <text evidence="10">Ligand for members of the frizzled family of seven transmembrane receptors.</text>
</comment>
<keyword evidence="9" id="KW-0449">Lipoprotein</keyword>
<evidence type="ECO:0000256" key="8">
    <source>
        <dbReference type="ARBA" id="ARBA00023180"/>
    </source>
</evidence>
<evidence type="ECO:0000256" key="1">
    <source>
        <dbReference type="ARBA" id="ARBA00004498"/>
    </source>
</evidence>
<keyword evidence="11" id="KW-0732">Signal</keyword>
<proteinExistence type="inferred from homology"/>
<evidence type="ECO:0000256" key="7">
    <source>
        <dbReference type="ARBA" id="ARBA00023157"/>
    </source>
</evidence>
<evidence type="ECO:0000256" key="2">
    <source>
        <dbReference type="ARBA" id="ARBA00005683"/>
    </source>
</evidence>
<evidence type="ECO:0000256" key="10">
    <source>
        <dbReference type="RuleBase" id="RU003500"/>
    </source>
</evidence>
<comment type="caution">
    <text evidence="12">The sequence shown here is derived from an EMBL/GenBank/DDBJ whole genome shotgun (WGS) entry which is preliminary data.</text>
</comment>
<evidence type="ECO:0000256" key="9">
    <source>
        <dbReference type="ARBA" id="ARBA00023288"/>
    </source>
</evidence>
<dbReference type="Proteomes" id="UP000653454">
    <property type="component" value="Unassembled WGS sequence"/>
</dbReference>
<feature type="signal peptide" evidence="11">
    <location>
        <begin position="1"/>
        <end position="19"/>
    </location>
</feature>
<keyword evidence="3 10" id="KW-0217">Developmental protein</keyword>
<accession>A0A8S4EZV3</accession>
<dbReference type="AlphaFoldDB" id="A0A8S4EZV3"/>
<dbReference type="GO" id="GO:0030182">
    <property type="term" value="P:neuron differentiation"/>
    <property type="evidence" value="ECO:0007669"/>
    <property type="project" value="TreeGrafter"/>
</dbReference>
<dbReference type="PANTHER" id="PTHR12027">
    <property type="entry name" value="WNT RELATED"/>
    <property type="match status" value="1"/>
</dbReference>
<keyword evidence="8" id="KW-0325">Glycoprotein</keyword>
<dbReference type="GO" id="GO:0045165">
    <property type="term" value="P:cell fate commitment"/>
    <property type="evidence" value="ECO:0007669"/>
    <property type="project" value="TreeGrafter"/>
</dbReference>
<gene>
    <name evidence="12" type="ORF">PLXY2_LOCUS7377</name>
</gene>
<keyword evidence="5" id="KW-0272">Extracellular matrix</keyword>
<name>A0A8S4EZV3_PLUXY</name>
<sequence>MRPAVVAACLLLLAPITDSWWASGSAVILDPRMVCKRHRRTRGRLAQLCRNDTGLLREISRGVTLGATECAHQFRHRRWNCTTQRRSMRKILMRGLRWAGFRTTRLIKMAWGILNFLLYPKLQKYYKSASARDLPTARLISCGAINWGQAEEPREPHKDYHSITRYQPADLTRAQPAAANINPPNGFISTKNHGDIFGAPDT</sequence>
<evidence type="ECO:0000256" key="6">
    <source>
        <dbReference type="ARBA" id="ARBA00022687"/>
    </source>
</evidence>
<evidence type="ECO:0000313" key="13">
    <source>
        <dbReference type="Proteomes" id="UP000653454"/>
    </source>
</evidence>
<comment type="subcellular location">
    <subcellularLocation>
        <location evidence="1 10">Secreted</location>
        <location evidence="1 10">Extracellular space</location>
        <location evidence="1 10">Extracellular matrix</location>
    </subcellularLocation>
</comment>
<dbReference type="InterPro" id="IPR005817">
    <property type="entry name" value="Wnt"/>
</dbReference>
<evidence type="ECO:0000256" key="5">
    <source>
        <dbReference type="ARBA" id="ARBA00022530"/>
    </source>
</evidence>
<keyword evidence="7" id="KW-1015">Disulfide bond</keyword>
<evidence type="ECO:0000256" key="4">
    <source>
        <dbReference type="ARBA" id="ARBA00022525"/>
    </source>
</evidence>
<feature type="chain" id="PRO_5035828587" description="Protein Wnt" evidence="11">
    <location>
        <begin position="20"/>
        <end position="202"/>
    </location>
</feature>
<dbReference type="PANTHER" id="PTHR12027:SF72">
    <property type="entry name" value="PROTEIN WNT-6"/>
    <property type="match status" value="1"/>
</dbReference>